<dbReference type="InterPro" id="IPR036365">
    <property type="entry name" value="PGBD-like_sf"/>
</dbReference>
<evidence type="ECO:0000313" key="3">
    <source>
        <dbReference type="Proteomes" id="UP001056708"/>
    </source>
</evidence>
<feature type="domain" description="Peptidoglycan binding-like" evidence="1">
    <location>
        <begin position="189"/>
        <end position="248"/>
    </location>
</feature>
<dbReference type="RefSeq" id="WP_252662724.1">
    <property type="nucleotide sequence ID" value="NZ_CP098611.1"/>
</dbReference>
<dbReference type="InterPro" id="IPR002477">
    <property type="entry name" value="Peptidoglycan-bd-like"/>
</dbReference>
<proteinExistence type="predicted"/>
<dbReference type="SUPFAM" id="SSF47090">
    <property type="entry name" value="PGBD-like"/>
    <property type="match status" value="3"/>
</dbReference>
<feature type="domain" description="Peptidoglycan binding-like" evidence="1">
    <location>
        <begin position="109"/>
        <end position="160"/>
    </location>
</feature>
<name>A0ABY5APE5_9CYAN</name>
<evidence type="ECO:0000313" key="2">
    <source>
        <dbReference type="EMBL" id="USR90700.1"/>
    </source>
</evidence>
<accession>A0ABY5APE5</accession>
<feature type="domain" description="Peptidoglycan binding-like" evidence="1">
    <location>
        <begin position="22"/>
        <end position="77"/>
    </location>
</feature>
<gene>
    <name evidence="2" type="ORF">NEA10_18050</name>
</gene>
<dbReference type="Pfam" id="PF01471">
    <property type="entry name" value="PG_binding_1"/>
    <property type="match status" value="3"/>
</dbReference>
<reference evidence="2" key="1">
    <citation type="submission" date="2022-06" db="EMBL/GenBank/DDBJ databases">
        <title>Genome sequence of Phormidium yuhuli AB48 isolated from an industrial photobioreactor environment.</title>
        <authorList>
            <person name="Qiu Y."/>
            <person name="Noonan A.J.C."/>
            <person name="Dofher K."/>
            <person name="Koch M."/>
            <person name="Kieft B."/>
            <person name="Lin X."/>
            <person name="Ziels R.M."/>
            <person name="Hallam S.J."/>
        </authorList>
    </citation>
    <scope>NUCLEOTIDE SEQUENCE</scope>
    <source>
        <strain evidence="2">AB48</strain>
    </source>
</reference>
<evidence type="ECO:0000259" key="1">
    <source>
        <dbReference type="Pfam" id="PF01471"/>
    </source>
</evidence>
<protein>
    <submittedName>
        <fullName evidence="2">Peptidoglycan-binding protein</fullName>
    </submittedName>
</protein>
<dbReference type="Gene3D" id="1.10.101.10">
    <property type="entry name" value="PGBD-like superfamily/PGBD"/>
    <property type="match status" value="3"/>
</dbReference>
<organism evidence="2 3">
    <name type="scientific">Phormidium yuhuli AB48</name>
    <dbReference type="NCBI Taxonomy" id="2940671"/>
    <lineage>
        <taxon>Bacteria</taxon>
        <taxon>Bacillati</taxon>
        <taxon>Cyanobacteriota</taxon>
        <taxon>Cyanophyceae</taxon>
        <taxon>Oscillatoriophycideae</taxon>
        <taxon>Oscillatoriales</taxon>
        <taxon>Oscillatoriaceae</taxon>
        <taxon>Phormidium</taxon>
        <taxon>Phormidium yuhuli</taxon>
    </lineage>
</organism>
<dbReference type="InterPro" id="IPR036366">
    <property type="entry name" value="PGBDSf"/>
</dbReference>
<dbReference type="EMBL" id="CP098611">
    <property type="protein sequence ID" value="USR90700.1"/>
    <property type="molecule type" value="Genomic_DNA"/>
</dbReference>
<dbReference type="Proteomes" id="UP001056708">
    <property type="component" value="Chromosome"/>
</dbReference>
<keyword evidence="3" id="KW-1185">Reference proteome</keyword>
<sequence>MNSLGPGAIAQSNSVLQFGDANNDVAEVQLLLTEFGYFDEPVSGFFDRETERAIQEFQEDAGLAVNGRVDANTREALFGRSIASRRLFSSNQWLGFGDPVLQPGDETGSVRELQVALNQIGLGPIAEDGVYGNQTASTVRRFQQRYGIDAPVLGQLDRRTALVLSGVLEGRIRRAEFPVELRPGDFGFEVRELQRVLSETRNPQGSAYFTGPFTGLYAEITEDAVRAYQRDNGLEASGIATERTLNRLFANHRYVVVVPFRHNRPPMAEMNRLRSAIARLDNLPGLRPQSLRFFGDRRGPYMDAGRYVDREAAEARVSALRERGLINARVEHFQNPLARMRLSQADLRP</sequence>